<accession>A0AAJ2PV87</accession>
<evidence type="ECO:0000313" key="1">
    <source>
        <dbReference type="EMBL" id="MDX3134019.1"/>
    </source>
</evidence>
<dbReference type="RefSeq" id="WP_319695947.1">
    <property type="nucleotide sequence ID" value="NZ_JARAWN010000251.1"/>
</dbReference>
<proteinExistence type="predicted"/>
<sequence length="545" mass="57033">MGGGTDGSAHQIAFFLRELESEEPGRRAAAVKGLGRLGRRDEHSEVVARVARDAEAAVRAGAADALGRLGGDAAGPVVVALMGDADTSVRRRASLAAERLALTGPAVTEAFRRLAEDADRHLRVNALLGLGGRGETLEPAVLVRLLGDTAPLVWGHAQRALHASRNEGPVLEELLRTARHGHGLSRARALEMLPARHTRGLRDALLDGLRDECPEVRRAAVGLLAKDLRHGPADALLSPLRLSGAVDALFTALRRSGTAESLLPVLRPSGTADVFLSALEAETDADVAARLLGALGGWGDVRAVPAAVRWLDHPEAGPGAVRALAGIGTPTAVRWITSAAVSGPGPDLGPGLGHPRVRATAATVLGELGGPGATETLLPLLGDPDQRVRAGALRGLDELGRHGLPRSQRHAAAEALLGMLTTDEPNLRHTRNALIEYPETLPAVRRLIDHPSDEVRATVLSLLDEDDDADVALFLSHLDDPSESVRHEALCGVGRYVDGYGELPDAPQGVDLPGVLTALSQPPASRPIRYAAGHVLDALKKSGSP</sequence>
<dbReference type="PANTHER" id="PTHR12697:SF5">
    <property type="entry name" value="DEOXYHYPUSINE HYDROXYLASE"/>
    <property type="match status" value="1"/>
</dbReference>
<dbReference type="SMART" id="SM00567">
    <property type="entry name" value="EZ_HEAT"/>
    <property type="match status" value="3"/>
</dbReference>
<dbReference type="EMBL" id="JARAWN010000251">
    <property type="protein sequence ID" value="MDX3134019.1"/>
    <property type="molecule type" value="Genomic_DNA"/>
</dbReference>
<protein>
    <submittedName>
        <fullName evidence="1">HEAT repeat domain-containing protein</fullName>
    </submittedName>
</protein>
<dbReference type="Gene3D" id="1.25.10.10">
    <property type="entry name" value="Leucine-rich Repeat Variant"/>
    <property type="match status" value="4"/>
</dbReference>
<dbReference type="GO" id="GO:0016491">
    <property type="term" value="F:oxidoreductase activity"/>
    <property type="evidence" value="ECO:0007669"/>
    <property type="project" value="TreeGrafter"/>
</dbReference>
<evidence type="ECO:0000313" key="2">
    <source>
        <dbReference type="Proteomes" id="UP001273589"/>
    </source>
</evidence>
<dbReference type="AlphaFoldDB" id="A0AAJ2PV87"/>
<gene>
    <name evidence="1" type="ORF">PV367_30510</name>
</gene>
<organism evidence="1 2">
    <name type="scientific">Streptomyces europaeiscabiei</name>
    <dbReference type="NCBI Taxonomy" id="146819"/>
    <lineage>
        <taxon>Bacteria</taxon>
        <taxon>Bacillati</taxon>
        <taxon>Actinomycetota</taxon>
        <taxon>Actinomycetes</taxon>
        <taxon>Kitasatosporales</taxon>
        <taxon>Streptomycetaceae</taxon>
        <taxon>Streptomyces</taxon>
    </lineage>
</organism>
<dbReference type="InterPro" id="IPR011989">
    <property type="entry name" value="ARM-like"/>
</dbReference>
<dbReference type="SUPFAM" id="SSF48371">
    <property type="entry name" value="ARM repeat"/>
    <property type="match status" value="1"/>
</dbReference>
<comment type="caution">
    <text evidence="1">The sequence shown here is derived from an EMBL/GenBank/DDBJ whole genome shotgun (WGS) entry which is preliminary data.</text>
</comment>
<dbReference type="InterPro" id="IPR004155">
    <property type="entry name" value="PBS_lyase_HEAT"/>
</dbReference>
<name>A0AAJ2PV87_9ACTN</name>
<dbReference type="Proteomes" id="UP001273589">
    <property type="component" value="Unassembled WGS sequence"/>
</dbReference>
<dbReference type="Pfam" id="PF13646">
    <property type="entry name" value="HEAT_2"/>
    <property type="match status" value="3"/>
</dbReference>
<reference evidence="1" key="1">
    <citation type="journal article" date="2023" name="Microb. Genom.">
        <title>Mesoterricola silvestris gen. nov., sp. nov., Mesoterricola sediminis sp. nov., Geothrix oryzae sp. nov., Geothrix edaphica sp. nov., Geothrix rubra sp. nov., and Geothrix limicola sp. nov., six novel members of Acidobacteriota isolated from soils.</title>
        <authorList>
            <person name="Weisberg A.J."/>
            <person name="Pearce E."/>
            <person name="Kramer C.G."/>
            <person name="Chang J.H."/>
            <person name="Clarke C.R."/>
        </authorList>
    </citation>
    <scope>NUCLEOTIDE SEQUENCE</scope>
    <source>
        <strain evidence="1">ND06-05F</strain>
    </source>
</reference>
<dbReference type="PANTHER" id="PTHR12697">
    <property type="entry name" value="PBS LYASE HEAT-LIKE PROTEIN"/>
    <property type="match status" value="1"/>
</dbReference>
<dbReference type="InterPro" id="IPR016024">
    <property type="entry name" value="ARM-type_fold"/>
</dbReference>